<reference evidence="1 2" key="1">
    <citation type="submission" date="2019-03" db="EMBL/GenBank/DDBJ databases">
        <title>Complete genome sequence of Citrobacter sp. SNU WT2 isolated from diseased rainbow trout.</title>
        <authorList>
            <person name="Oh W.T."/>
            <person name="Park S.C."/>
        </authorList>
    </citation>
    <scope>NUCLEOTIDE SEQUENCE [LARGE SCALE GENOMIC DNA]</scope>
    <source>
        <strain evidence="1 2">SNU WT2</strain>
    </source>
</reference>
<sequence>MEFSEDQVSLLKMLSFEDYVSEVIEHCRLMFPVLIKSFNSDFLKESIKKRISLAQQSGNTQRGPVRLFIDMTFMFGMGFEQELLYQWLNNISQKTTVSQIEKKQGFI</sequence>
<protein>
    <submittedName>
        <fullName evidence="1">Uncharacterized protein</fullName>
    </submittedName>
</protein>
<keyword evidence="2" id="KW-1185">Reference proteome</keyword>
<dbReference type="EMBL" id="CP038469">
    <property type="protein sequence ID" value="QBX80452.1"/>
    <property type="molecule type" value="Genomic_DNA"/>
</dbReference>
<accession>A0ABX5T1W5</accession>
<name>A0ABX5T1W5_9ENTR</name>
<dbReference type="RefSeq" id="WP_135322434.1">
    <property type="nucleotide sequence ID" value="NZ_CP038469.1"/>
</dbReference>
<proteinExistence type="predicted"/>
<gene>
    <name evidence="1" type="ORF">E4Z61_08790</name>
</gene>
<organism evidence="1 2">
    <name type="scientific">Citrobacter tructae</name>
    <dbReference type="NCBI Taxonomy" id="2562449"/>
    <lineage>
        <taxon>Bacteria</taxon>
        <taxon>Pseudomonadati</taxon>
        <taxon>Pseudomonadota</taxon>
        <taxon>Gammaproteobacteria</taxon>
        <taxon>Enterobacterales</taxon>
        <taxon>Enterobacteriaceae</taxon>
        <taxon>Citrobacter</taxon>
    </lineage>
</organism>
<evidence type="ECO:0000313" key="1">
    <source>
        <dbReference type="EMBL" id="QBX80452.1"/>
    </source>
</evidence>
<evidence type="ECO:0000313" key="2">
    <source>
        <dbReference type="Proteomes" id="UP000296284"/>
    </source>
</evidence>
<dbReference type="Proteomes" id="UP000296284">
    <property type="component" value="Chromosome"/>
</dbReference>